<feature type="compositionally biased region" description="Basic residues" evidence="1">
    <location>
        <begin position="29"/>
        <end position="40"/>
    </location>
</feature>
<evidence type="ECO:0000313" key="2">
    <source>
        <dbReference type="EMBL" id="PON90725.1"/>
    </source>
</evidence>
<dbReference type="Proteomes" id="UP000237000">
    <property type="component" value="Unassembled WGS sequence"/>
</dbReference>
<gene>
    <name evidence="2" type="ORF">TorRG33x02_133630</name>
</gene>
<feature type="region of interest" description="Disordered" evidence="1">
    <location>
        <begin position="22"/>
        <end position="51"/>
    </location>
</feature>
<proteinExistence type="predicted"/>
<organism evidence="2 3">
    <name type="scientific">Trema orientale</name>
    <name type="common">Charcoal tree</name>
    <name type="synonym">Celtis orientalis</name>
    <dbReference type="NCBI Taxonomy" id="63057"/>
    <lineage>
        <taxon>Eukaryota</taxon>
        <taxon>Viridiplantae</taxon>
        <taxon>Streptophyta</taxon>
        <taxon>Embryophyta</taxon>
        <taxon>Tracheophyta</taxon>
        <taxon>Spermatophyta</taxon>
        <taxon>Magnoliopsida</taxon>
        <taxon>eudicotyledons</taxon>
        <taxon>Gunneridae</taxon>
        <taxon>Pentapetalae</taxon>
        <taxon>rosids</taxon>
        <taxon>fabids</taxon>
        <taxon>Rosales</taxon>
        <taxon>Cannabaceae</taxon>
        <taxon>Trema</taxon>
    </lineage>
</organism>
<name>A0A2P5EYW0_TREOI</name>
<keyword evidence="3" id="KW-1185">Reference proteome</keyword>
<sequence>MGEMRWMMMAELEQIHKRLDRVEEGSQRRQPHRRDRLHRREVKEVDEVEGE</sequence>
<evidence type="ECO:0000313" key="3">
    <source>
        <dbReference type="Proteomes" id="UP000237000"/>
    </source>
</evidence>
<dbReference type="AlphaFoldDB" id="A0A2P5EYW0"/>
<feature type="non-terminal residue" evidence="2">
    <location>
        <position position="51"/>
    </location>
</feature>
<accession>A0A2P5EYW0</accession>
<protein>
    <submittedName>
        <fullName evidence="2">Uncharacterized protein</fullName>
    </submittedName>
</protein>
<reference evidence="3" key="1">
    <citation type="submission" date="2016-06" db="EMBL/GenBank/DDBJ databases">
        <title>Parallel loss of symbiosis genes in relatives of nitrogen-fixing non-legume Parasponia.</title>
        <authorList>
            <person name="Van Velzen R."/>
            <person name="Holmer R."/>
            <person name="Bu F."/>
            <person name="Rutten L."/>
            <person name="Van Zeijl A."/>
            <person name="Liu W."/>
            <person name="Santuari L."/>
            <person name="Cao Q."/>
            <person name="Sharma T."/>
            <person name="Shen D."/>
            <person name="Roswanjaya Y."/>
            <person name="Wardhani T."/>
            <person name="Kalhor M.S."/>
            <person name="Jansen J."/>
            <person name="Van den Hoogen J."/>
            <person name="Gungor B."/>
            <person name="Hartog M."/>
            <person name="Hontelez J."/>
            <person name="Verver J."/>
            <person name="Yang W.-C."/>
            <person name="Schijlen E."/>
            <person name="Repin R."/>
            <person name="Schilthuizen M."/>
            <person name="Schranz E."/>
            <person name="Heidstra R."/>
            <person name="Miyata K."/>
            <person name="Fedorova E."/>
            <person name="Kohlen W."/>
            <person name="Bisseling T."/>
            <person name="Smit S."/>
            <person name="Geurts R."/>
        </authorList>
    </citation>
    <scope>NUCLEOTIDE SEQUENCE [LARGE SCALE GENOMIC DNA]</scope>
    <source>
        <strain evidence="3">cv. RG33-2</strain>
    </source>
</reference>
<comment type="caution">
    <text evidence="2">The sequence shown here is derived from an EMBL/GenBank/DDBJ whole genome shotgun (WGS) entry which is preliminary data.</text>
</comment>
<evidence type="ECO:0000256" key="1">
    <source>
        <dbReference type="SAM" id="MobiDB-lite"/>
    </source>
</evidence>
<dbReference type="InParanoid" id="A0A2P5EYW0"/>
<dbReference type="EMBL" id="JXTC01000080">
    <property type="protein sequence ID" value="PON90725.1"/>
    <property type="molecule type" value="Genomic_DNA"/>
</dbReference>